<protein>
    <submittedName>
        <fullName evidence="5">Cyclin Ib protein</fullName>
    </submittedName>
</protein>
<dbReference type="InterPro" id="IPR039361">
    <property type="entry name" value="Cyclin"/>
</dbReference>
<reference evidence="5" key="2">
    <citation type="submission" date="2011-02" db="EMBL/GenBank/DDBJ databases">
        <title>Expansion of cyclin B, D and CDK1 repertoires in a chordate, Oikopleura,that extensively endoreduplicates.</title>
        <authorList>
            <person name="Campsteijn C."/>
            <person name="Ovrebo J.I."/>
            <person name="Karlsen B.O."/>
            <person name="Thompson E.M."/>
        </authorList>
    </citation>
    <scope>NUCLEOTIDE SEQUENCE</scope>
</reference>
<evidence type="ECO:0000313" key="4">
    <source>
        <dbReference type="EMBL" id="CBY34147.1"/>
    </source>
</evidence>
<evidence type="ECO:0000259" key="2">
    <source>
        <dbReference type="SMART" id="SM00385"/>
    </source>
</evidence>
<evidence type="ECO:0000313" key="6">
    <source>
        <dbReference type="Proteomes" id="UP000001307"/>
    </source>
</evidence>
<name>E4X1Q5_OIKDI</name>
<feature type="domain" description="Cyclin-like" evidence="2">
    <location>
        <begin position="54"/>
        <end position="140"/>
    </location>
</feature>
<gene>
    <name evidence="5" type="primary">cyclinIb</name>
    <name evidence="3" type="ORF">GSOID_T00015806001</name>
    <name evidence="4" type="ORF">GSOID_T00024144001</name>
</gene>
<dbReference type="InterPro" id="IPR006671">
    <property type="entry name" value="Cyclin_N"/>
</dbReference>
<accession>E4X1Q5</accession>
<dbReference type="InterPro" id="IPR013763">
    <property type="entry name" value="Cyclin-like_dom"/>
</dbReference>
<dbReference type="EMBL" id="FR822371">
    <property type="protein sequence ID" value="CBZ41232.1"/>
    <property type="molecule type" value="Genomic_DNA"/>
</dbReference>
<dbReference type="SMART" id="SM00385">
    <property type="entry name" value="CYCLIN"/>
    <property type="match status" value="1"/>
</dbReference>
<dbReference type="PANTHER" id="PTHR10177">
    <property type="entry name" value="CYCLINS"/>
    <property type="match status" value="1"/>
</dbReference>
<evidence type="ECO:0000313" key="5">
    <source>
        <dbReference type="EMBL" id="CBZ41232.1"/>
    </source>
</evidence>
<dbReference type="Proteomes" id="UP000011014">
    <property type="component" value="Unassembled WGS sequence"/>
</dbReference>
<comment type="similarity">
    <text evidence="1">Belongs to the cyclin family.</text>
</comment>
<organism evidence="3">
    <name type="scientific">Oikopleura dioica</name>
    <name type="common">Tunicate</name>
    <dbReference type="NCBI Taxonomy" id="34765"/>
    <lineage>
        <taxon>Eukaryota</taxon>
        <taxon>Metazoa</taxon>
        <taxon>Chordata</taxon>
        <taxon>Tunicata</taxon>
        <taxon>Appendicularia</taxon>
        <taxon>Copelata</taxon>
        <taxon>Oikopleuridae</taxon>
        <taxon>Oikopleura</taxon>
    </lineage>
</organism>
<dbReference type="Gene3D" id="1.10.472.10">
    <property type="entry name" value="Cyclin-like"/>
    <property type="match status" value="2"/>
</dbReference>
<dbReference type="OrthoDB" id="306099at2759"/>
<dbReference type="EMBL" id="FN653021">
    <property type="protein sequence ID" value="CBY23372.1"/>
    <property type="molecule type" value="Genomic_DNA"/>
</dbReference>
<dbReference type="AlphaFoldDB" id="E4X1Q5"/>
<keyword evidence="1" id="KW-0195">Cyclin</keyword>
<reference evidence="3" key="1">
    <citation type="journal article" date="2010" name="Science">
        <title>Plasticity of animal genome architecture unmasked by rapid evolution of a pelagic tunicate.</title>
        <authorList>
            <person name="Denoeud F."/>
            <person name="Henriet S."/>
            <person name="Mungpakdee S."/>
            <person name="Aury J.M."/>
            <person name="Da Silva C."/>
            <person name="Brinkmann H."/>
            <person name="Mikhaleva J."/>
            <person name="Olsen L.C."/>
            <person name="Jubin C."/>
            <person name="Canestro C."/>
            <person name="Bouquet J.M."/>
            <person name="Danks G."/>
            <person name="Poulain J."/>
            <person name="Campsteijn C."/>
            <person name="Adamski M."/>
            <person name="Cross I."/>
            <person name="Yadetie F."/>
            <person name="Muffato M."/>
            <person name="Louis A."/>
            <person name="Butcher S."/>
            <person name="Tsagkogeorga G."/>
            <person name="Konrad A."/>
            <person name="Singh S."/>
            <person name="Jensen M.F."/>
            <person name="Cong E.H."/>
            <person name="Eikeseth-Otteraa H."/>
            <person name="Noel B."/>
            <person name="Anthouard V."/>
            <person name="Porcel B.M."/>
            <person name="Kachouri-Lafond R."/>
            <person name="Nishino A."/>
            <person name="Ugolini M."/>
            <person name="Chourrout P."/>
            <person name="Nishida H."/>
            <person name="Aasland R."/>
            <person name="Huzurbazar S."/>
            <person name="Westhof E."/>
            <person name="Delsuc F."/>
            <person name="Lehrach H."/>
            <person name="Reinhardt R."/>
            <person name="Weissenbach J."/>
            <person name="Roy S.W."/>
            <person name="Artiguenave F."/>
            <person name="Postlethwait J.H."/>
            <person name="Manak J.R."/>
            <person name="Thompson E.M."/>
            <person name="Jaillon O."/>
            <person name="Du Pasquier L."/>
            <person name="Boudinot P."/>
            <person name="Liberles D.A."/>
            <person name="Volff J.N."/>
            <person name="Philippe H."/>
            <person name="Lenhard B."/>
            <person name="Roest Crollius H."/>
            <person name="Wincker P."/>
            <person name="Chourrout D."/>
        </authorList>
    </citation>
    <scope>NUCLEOTIDE SEQUENCE [LARGE SCALE GENOMIC DNA]</scope>
</reference>
<dbReference type="Proteomes" id="UP000001307">
    <property type="component" value="Unassembled WGS sequence"/>
</dbReference>
<dbReference type="Pfam" id="PF00134">
    <property type="entry name" value="Cyclin_N"/>
    <property type="match status" value="1"/>
</dbReference>
<keyword evidence="6" id="KW-1185">Reference proteome</keyword>
<dbReference type="InterPro" id="IPR036915">
    <property type="entry name" value="Cyclin-like_sf"/>
</dbReference>
<dbReference type="InParanoid" id="E4X1Q5"/>
<evidence type="ECO:0000256" key="1">
    <source>
        <dbReference type="RuleBase" id="RU000383"/>
    </source>
</evidence>
<sequence>MAPTLPSSKLVNQLKALSAKRRDNWKKSYQSFRPSLPESESIHATYHDRDEACKWIHNQCILHQLSADIIALAIAIFDRVIFGMKVKKAHIRVLATTCLLLAAKLLEDEQIRNLGKHLIRASKTAFSVRDLKRMEMTILSKINWEVSESTSVDFFSSLLDYIHVTTHNRKVVGLDAKKVLLHFLAKQLTNFETARIPPLELAFGLFMVAFKKYSSQFRVFFKLQQRQLGLKIDIKMAEEAARLLKPGYMTMLPTLLPPIRNQFIMAAESPEAAEGIIADSYIWKMFADRCLEPVKEPHDQPSTSATPMCH</sequence>
<evidence type="ECO:0000313" key="3">
    <source>
        <dbReference type="EMBL" id="CBY23372.1"/>
    </source>
</evidence>
<proteinExistence type="inferred from homology"/>
<dbReference type="SUPFAM" id="SSF47954">
    <property type="entry name" value="Cyclin-like"/>
    <property type="match status" value="1"/>
</dbReference>
<dbReference type="EMBL" id="FN654479">
    <property type="protein sequence ID" value="CBY34147.1"/>
    <property type="molecule type" value="Genomic_DNA"/>
</dbReference>